<keyword evidence="1" id="KW-0812">Transmembrane</keyword>
<organism evidence="2 3">
    <name type="scientific">Kribbella speibonae</name>
    <dbReference type="NCBI Taxonomy" id="1572660"/>
    <lineage>
        <taxon>Bacteria</taxon>
        <taxon>Bacillati</taxon>
        <taxon>Actinomycetota</taxon>
        <taxon>Actinomycetes</taxon>
        <taxon>Propionibacteriales</taxon>
        <taxon>Kribbellaceae</taxon>
        <taxon>Kribbella</taxon>
    </lineage>
</organism>
<feature type="transmembrane region" description="Helical" evidence="1">
    <location>
        <begin position="80"/>
        <end position="100"/>
    </location>
</feature>
<dbReference type="EMBL" id="SJKC01000007">
    <property type="protein sequence ID" value="TCC30726.1"/>
    <property type="molecule type" value="Genomic_DNA"/>
</dbReference>
<evidence type="ECO:0000313" key="2">
    <source>
        <dbReference type="EMBL" id="TCC30726.1"/>
    </source>
</evidence>
<proteinExistence type="predicted"/>
<feature type="transmembrane region" description="Helical" evidence="1">
    <location>
        <begin position="454"/>
        <end position="472"/>
    </location>
</feature>
<feature type="transmembrane region" description="Helical" evidence="1">
    <location>
        <begin position="235"/>
        <end position="256"/>
    </location>
</feature>
<sequence length="528" mass="54739">MSTAAGTGVLLRFMLRQERRGLPWWLIGSGLLVGYQSVGSQNLYDTPEALAELRETMTGNAAMLAMSGPERLLDTIGGEVVFEIFGFLAIVVGLMNMFLVGRHTRTDEETGRGELIRSTRTGRHAPLIAALLLAGIADLAVAVVVFGAAAGTGLPVGGSVLLGAATASVGVAFACLTGVAVQVFENPRSVYGAVGIAIGTAFVLRAAGDIGNAAWSWLSPIGWGQRTFPYAGDRWWPLLLPLAAGVLLVGLALILLDRRDFGDGLLPYRAGRATASWALGSPLGLAWRLQRGSIIGWAAGLLVLGIAYGSFADSVEEYVTDNPEVAQYFPGGAADVVNSYLALVIVICALLAAASAVAGAMRARHEETSGRAEPVLATKVSRRAWLGGHVTVTLAGSAVAVAAAGLGHGLAYGIAISDPDQALRLTGVALVQLPAVWLVVAVAVLAIGWLPRAAAAVTWTLIGYCAVITMFADSFDLPGWVRQASPFIHLPQAPLDTVTAAPLLITTAVAAALLATGFAGLAHRDFGY</sequence>
<dbReference type="RefSeq" id="WP_131499542.1">
    <property type="nucleotide sequence ID" value="NZ_SJKC01000007.1"/>
</dbReference>
<evidence type="ECO:0000256" key="1">
    <source>
        <dbReference type="SAM" id="Phobius"/>
    </source>
</evidence>
<dbReference type="Proteomes" id="UP000294225">
    <property type="component" value="Unassembled WGS sequence"/>
</dbReference>
<feature type="transmembrane region" description="Helical" evidence="1">
    <location>
        <begin position="21"/>
        <end position="38"/>
    </location>
</feature>
<comment type="caution">
    <text evidence="2">The sequence shown here is derived from an EMBL/GenBank/DDBJ whole genome shotgun (WGS) entry which is preliminary data.</text>
</comment>
<dbReference type="AlphaFoldDB" id="A0A4R0IHM2"/>
<keyword evidence="1" id="KW-0472">Membrane</keyword>
<feature type="transmembrane region" description="Helical" evidence="1">
    <location>
        <begin position="191"/>
        <end position="215"/>
    </location>
</feature>
<feature type="transmembrane region" description="Helical" evidence="1">
    <location>
        <begin position="427"/>
        <end position="447"/>
    </location>
</feature>
<keyword evidence="1" id="KW-1133">Transmembrane helix</keyword>
<feature type="transmembrane region" description="Helical" evidence="1">
    <location>
        <begin position="500"/>
        <end position="522"/>
    </location>
</feature>
<evidence type="ECO:0000313" key="3">
    <source>
        <dbReference type="Proteomes" id="UP000294225"/>
    </source>
</evidence>
<feature type="transmembrane region" description="Helical" evidence="1">
    <location>
        <begin position="294"/>
        <end position="311"/>
    </location>
</feature>
<feature type="transmembrane region" description="Helical" evidence="1">
    <location>
        <begin position="340"/>
        <end position="363"/>
    </location>
</feature>
<reference evidence="2 3" key="1">
    <citation type="submission" date="2019-02" db="EMBL/GenBank/DDBJ databases">
        <title>Kribbella capetownensis sp. nov. and Kribbella speibonae sp. nov., isolated from soil.</title>
        <authorList>
            <person name="Curtis S.M."/>
            <person name="Norton I."/>
            <person name="Everest G.J."/>
            <person name="Meyers P.R."/>
        </authorList>
    </citation>
    <scope>NUCLEOTIDE SEQUENCE [LARGE SCALE GENOMIC DNA]</scope>
    <source>
        <strain evidence="2 3">YM55</strain>
    </source>
</reference>
<gene>
    <name evidence="2" type="ORF">E0H92_37010</name>
</gene>
<feature type="transmembrane region" description="Helical" evidence="1">
    <location>
        <begin position="127"/>
        <end position="149"/>
    </location>
</feature>
<name>A0A4R0IHM2_9ACTN</name>
<protein>
    <submittedName>
        <fullName evidence="2">ABC transporter permease</fullName>
    </submittedName>
</protein>
<accession>A0A4R0IHM2</accession>
<feature type="transmembrane region" description="Helical" evidence="1">
    <location>
        <begin position="384"/>
        <end position="407"/>
    </location>
</feature>
<feature type="transmembrane region" description="Helical" evidence="1">
    <location>
        <begin position="161"/>
        <end position="184"/>
    </location>
</feature>